<comment type="similarity">
    <text evidence="1">Belongs to the UPF0276 family.</text>
</comment>
<dbReference type="InterPro" id="IPR036237">
    <property type="entry name" value="Xyl_isomerase-like_sf"/>
</dbReference>
<sequence length="291" mass="32248">MTRTLQGAGLGYRRDLADDFLNLPANSPIAFIEAAPENWLKMGGAARKRFDEAAERLPLALHGLSLSLGGQAPLDTELLAGIKDMMRRYGCTFFSDHLSYCQDLGGHLYDLLPLPFTADSVRHTVRRIRQVQDFLGCRISVENTSYYLHSPLAEMNEAEFLNAVAQEADCGIHLDINNIYVNSVNHGLLAPHDFLNTVDMARVDYIHIAGHDDENPQILIDTHGAPVKDNVWDLLAAAYRRMAHIPPTLLERDFNFPPFAELEAEVARIVGIQAAAMQPAAAMKTEYAHAA</sequence>
<dbReference type="InterPro" id="IPR007801">
    <property type="entry name" value="MbnB/TglH/ChrH"/>
</dbReference>
<dbReference type="Gene3D" id="3.20.20.150">
    <property type="entry name" value="Divalent-metal-dependent TIM barrel enzymes"/>
    <property type="match status" value="1"/>
</dbReference>
<keyword evidence="3" id="KW-1185">Reference proteome</keyword>
<dbReference type="NCBIfam" id="NF003818">
    <property type="entry name" value="PRK05409.1"/>
    <property type="match status" value="1"/>
</dbReference>
<dbReference type="Pfam" id="PF05114">
    <property type="entry name" value="MbnB_TglH_ChrH"/>
    <property type="match status" value="1"/>
</dbReference>
<evidence type="ECO:0000313" key="2">
    <source>
        <dbReference type="EMBL" id="MBK0396535.1"/>
    </source>
</evidence>
<organism evidence="2 3">
    <name type="scientific">Kingella bonacorsii</name>
    <dbReference type="NCBI Taxonomy" id="2796361"/>
    <lineage>
        <taxon>Bacteria</taxon>
        <taxon>Pseudomonadati</taxon>
        <taxon>Pseudomonadota</taxon>
        <taxon>Betaproteobacteria</taxon>
        <taxon>Neisseriales</taxon>
        <taxon>Neisseriaceae</taxon>
        <taxon>Kingella</taxon>
    </lineage>
</organism>
<proteinExistence type="inferred from homology"/>
<dbReference type="HAMAP" id="MF_00697">
    <property type="entry name" value="UPF0276"/>
    <property type="match status" value="1"/>
</dbReference>
<protein>
    <recommendedName>
        <fullName evidence="1">UPF0276 protein JDW22_08095</fullName>
    </recommendedName>
</protein>
<evidence type="ECO:0000313" key="3">
    <source>
        <dbReference type="Proteomes" id="UP000614058"/>
    </source>
</evidence>
<evidence type="ECO:0000256" key="1">
    <source>
        <dbReference type="HAMAP-Rule" id="MF_00697"/>
    </source>
</evidence>
<reference evidence="2 3" key="1">
    <citation type="journal article" date="2021" name="Pathogens">
        <title>Isolation and Characterization of Kingella bonacorsii sp. nov., A Novel Kingella Species Detected in a Stable Periodontitis Subject.</title>
        <authorList>
            <person name="Antezack A."/>
            <person name="Boxberger M."/>
            <person name="Rolland C."/>
            <person name="Monnet-Corti V."/>
            <person name="La Scola B."/>
        </authorList>
    </citation>
    <scope>NUCLEOTIDE SEQUENCE [LARGE SCALE GENOMIC DNA]</scope>
    <source>
        <strain evidence="2 3">Marseille-Q4569</strain>
    </source>
</reference>
<dbReference type="PANTHER" id="PTHR42194:SF1">
    <property type="entry name" value="UPF0276 PROTEIN HI_1600"/>
    <property type="match status" value="1"/>
</dbReference>
<dbReference type="PANTHER" id="PTHR42194">
    <property type="entry name" value="UPF0276 PROTEIN HI_1600"/>
    <property type="match status" value="1"/>
</dbReference>
<dbReference type="EMBL" id="JAEHNZ010000002">
    <property type="protein sequence ID" value="MBK0396535.1"/>
    <property type="molecule type" value="Genomic_DNA"/>
</dbReference>
<dbReference type="SUPFAM" id="SSF51658">
    <property type="entry name" value="Xylose isomerase-like"/>
    <property type="match status" value="1"/>
</dbReference>
<accession>A0ABS1BUH3</accession>
<dbReference type="Proteomes" id="UP000614058">
    <property type="component" value="Unassembled WGS sequence"/>
</dbReference>
<name>A0ABS1BUH3_9NEIS</name>
<comment type="caution">
    <text evidence="2">The sequence shown here is derived from an EMBL/GenBank/DDBJ whole genome shotgun (WGS) entry which is preliminary data.</text>
</comment>
<dbReference type="RefSeq" id="WP_200522600.1">
    <property type="nucleotide sequence ID" value="NZ_JAEHNZ010000002.1"/>
</dbReference>
<gene>
    <name evidence="2" type="ORF">JDW22_08095</name>
</gene>